<keyword evidence="4" id="KW-1185">Reference proteome</keyword>
<evidence type="ECO:0000259" key="2">
    <source>
        <dbReference type="PROSITE" id="PS50942"/>
    </source>
</evidence>
<dbReference type="GO" id="GO:0043325">
    <property type="term" value="F:phosphatidylinositol-3,4-bisphosphate binding"/>
    <property type="evidence" value="ECO:0007669"/>
    <property type="project" value="TreeGrafter"/>
</dbReference>
<dbReference type="GO" id="GO:0051015">
    <property type="term" value="F:actin filament binding"/>
    <property type="evidence" value="ECO:0007669"/>
    <property type="project" value="TreeGrafter"/>
</dbReference>
<dbReference type="InterPro" id="IPR011417">
    <property type="entry name" value="ANTH_dom"/>
</dbReference>
<dbReference type="GO" id="GO:0080025">
    <property type="term" value="F:phosphatidylinositol-3,5-bisphosphate binding"/>
    <property type="evidence" value="ECO:0007669"/>
    <property type="project" value="TreeGrafter"/>
</dbReference>
<dbReference type="SUPFAM" id="SSF48464">
    <property type="entry name" value="ENTH/VHS domain"/>
    <property type="match status" value="1"/>
</dbReference>
<reference evidence="3 4" key="2">
    <citation type="submission" date="2018-11" db="EMBL/GenBank/DDBJ databases">
        <authorList>
            <consortium name="Pathogen Informatics"/>
        </authorList>
    </citation>
    <scope>NUCLEOTIDE SEQUENCE [LARGE SCALE GENOMIC DNA]</scope>
    <source>
        <strain evidence="3 4">Egypt</strain>
    </source>
</reference>
<dbReference type="AlphaFoldDB" id="A0A183BAN1"/>
<accession>A0A183BAN1</accession>
<feature type="region of interest" description="Disordered" evidence="1">
    <location>
        <begin position="287"/>
        <end position="308"/>
    </location>
</feature>
<dbReference type="GO" id="GO:0048268">
    <property type="term" value="P:clathrin coat assembly"/>
    <property type="evidence" value="ECO:0007669"/>
    <property type="project" value="TreeGrafter"/>
</dbReference>
<evidence type="ECO:0000256" key="1">
    <source>
        <dbReference type="SAM" id="MobiDB-lite"/>
    </source>
</evidence>
<dbReference type="GO" id="GO:0032051">
    <property type="term" value="F:clathrin light chain binding"/>
    <property type="evidence" value="ECO:0007669"/>
    <property type="project" value="TreeGrafter"/>
</dbReference>
<gene>
    <name evidence="3" type="ORF">ECPE_LOCUS16266</name>
</gene>
<evidence type="ECO:0000313" key="3">
    <source>
        <dbReference type="EMBL" id="VDP93538.1"/>
    </source>
</evidence>
<dbReference type="SMART" id="SM00273">
    <property type="entry name" value="ENTH"/>
    <property type="match status" value="1"/>
</dbReference>
<dbReference type="GO" id="GO:0035615">
    <property type="term" value="F:clathrin adaptor activity"/>
    <property type="evidence" value="ECO:0007669"/>
    <property type="project" value="TreeGrafter"/>
</dbReference>
<dbReference type="GO" id="GO:0006897">
    <property type="term" value="P:endocytosis"/>
    <property type="evidence" value="ECO:0007669"/>
    <property type="project" value="InterPro"/>
</dbReference>
<dbReference type="InterPro" id="IPR030224">
    <property type="entry name" value="Sla2_fam"/>
</dbReference>
<dbReference type="GO" id="GO:0007015">
    <property type="term" value="P:actin filament organization"/>
    <property type="evidence" value="ECO:0007669"/>
    <property type="project" value="TreeGrafter"/>
</dbReference>
<reference evidence="5" key="1">
    <citation type="submission" date="2016-06" db="UniProtKB">
        <authorList>
            <consortium name="WormBaseParasite"/>
        </authorList>
    </citation>
    <scope>IDENTIFICATION</scope>
</reference>
<proteinExistence type="predicted"/>
<dbReference type="Gene3D" id="1.25.40.90">
    <property type="match status" value="1"/>
</dbReference>
<dbReference type="PANTHER" id="PTHR10407:SF15">
    <property type="entry name" value="HUNTINGTIN INTERACTING PROTEIN 1"/>
    <property type="match status" value="1"/>
</dbReference>
<dbReference type="GO" id="GO:0030136">
    <property type="term" value="C:clathrin-coated vesicle"/>
    <property type="evidence" value="ECO:0007669"/>
    <property type="project" value="TreeGrafter"/>
</dbReference>
<dbReference type="WBParaSite" id="ECPE_0001630901-mRNA-1">
    <property type="protein sequence ID" value="ECPE_0001630901-mRNA-1"/>
    <property type="gene ID" value="ECPE_0001630901"/>
</dbReference>
<dbReference type="EMBL" id="UZAN01063631">
    <property type="protein sequence ID" value="VDP93538.1"/>
    <property type="molecule type" value="Genomic_DNA"/>
</dbReference>
<dbReference type="GO" id="GO:0030864">
    <property type="term" value="C:cortical actin cytoskeleton"/>
    <property type="evidence" value="ECO:0007669"/>
    <property type="project" value="TreeGrafter"/>
</dbReference>
<sequence length="308" mass="34885">MIRGRKSNAGGENTWKQQAVHVHKAITEKEVPPKKKHVRAIILATFDEYSSQFFYEIALKLPVFSNPVVCWKLLYLIHKLIREGHPEDSCVNTYGYPLENYFKFITARLRLHRKYGIIPGNLELQPRDLSSALNAPPDSLFTFGVDLMDMLDEVLAFEEVILDSFAGVSFAAFSQVGQCRLAPVLLCIQDAAALYDLVVHVLFKLHDVLDSSMLLGHRQRFFLLHQSLSKFFDLVSRMQQLKSFVDIPTLSQVSESYTIVICRGYLVRTISPEMQVLMSSPNPKTSNAILSTLNSPPPPPPSRHVRVN</sequence>
<dbReference type="Pfam" id="PF07651">
    <property type="entry name" value="ANTH"/>
    <property type="match status" value="2"/>
</dbReference>
<name>A0A183BAN1_9TREM</name>
<feature type="domain" description="ENTH" evidence="2">
    <location>
        <begin position="10"/>
        <end position="154"/>
    </location>
</feature>
<organism evidence="5">
    <name type="scientific">Echinostoma caproni</name>
    <dbReference type="NCBI Taxonomy" id="27848"/>
    <lineage>
        <taxon>Eukaryota</taxon>
        <taxon>Metazoa</taxon>
        <taxon>Spiralia</taxon>
        <taxon>Lophotrochozoa</taxon>
        <taxon>Platyhelminthes</taxon>
        <taxon>Trematoda</taxon>
        <taxon>Digenea</taxon>
        <taxon>Plagiorchiida</taxon>
        <taxon>Echinostomata</taxon>
        <taxon>Echinostomatoidea</taxon>
        <taxon>Echinostomatidae</taxon>
        <taxon>Echinostoma</taxon>
    </lineage>
</organism>
<evidence type="ECO:0000313" key="5">
    <source>
        <dbReference type="WBParaSite" id="ECPE_0001630901-mRNA-1"/>
    </source>
</evidence>
<dbReference type="InterPro" id="IPR013809">
    <property type="entry name" value="ENTH"/>
</dbReference>
<dbReference type="PROSITE" id="PS50942">
    <property type="entry name" value="ENTH"/>
    <property type="match status" value="1"/>
</dbReference>
<dbReference type="InterPro" id="IPR008942">
    <property type="entry name" value="ENTH_VHS"/>
</dbReference>
<dbReference type="Proteomes" id="UP000272942">
    <property type="component" value="Unassembled WGS sequence"/>
</dbReference>
<evidence type="ECO:0000313" key="4">
    <source>
        <dbReference type="Proteomes" id="UP000272942"/>
    </source>
</evidence>
<dbReference type="OrthoDB" id="8178130at2759"/>
<dbReference type="PANTHER" id="PTHR10407">
    <property type="entry name" value="HUNTINGTIN INTERACTING PROTEIN 1"/>
    <property type="match status" value="1"/>
</dbReference>
<protein>
    <submittedName>
        <fullName evidence="5">ENTH domain-containing protein</fullName>
    </submittedName>
</protein>